<dbReference type="InterPro" id="IPR036291">
    <property type="entry name" value="NAD(P)-bd_dom_sf"/>
</dbReference>
<dbReference type="PANTHER" id="PTHR32487:SF29">
    <property type="entry name" value="NAD-DEPENDENT EPIMERASE_DEHYDRATASE DOMAIN-CONTAINING PROTEIN"/>
    <property type="match status" value="1"/>
</dbReference>
<dbReference type="EMBL" id="KV417323">
    <property type="protein sequence ID" value="KZO91436.1"/>
    <property type="molecule type" value="Genomic_DNA"/>
</dbReference>
<dbReference type="Proteomes" id="UP000076738">
    <property type="component" value="Unassembled WGS sequence"/>
</dbReference>
<dbReference type="AlphaFoldDB" id="A0A167HB24"/>
<sequence>MSDQHQAPSLDGSTYTLHAPLHHHPLGLPPSVPLPTTYTVHSEVIYHGLPDWSSPEYKAKTAIVAGANGISGAYMLRVMADNPEIWETVYSISRKPPQVGKALRELGVQHIDYAFFYAFIPTQASNKRTLFKEAEELANINGKLLDNLLEGISAAGLHPKRVLLQTGCKGYGQHYGPIITPVVEDDRCRARVFHEANFYCSQEDVLWKFSKKHNVEYRQSWDKQILAPQAADHVFHTADGSLFSWHRFWPWLGKTFGLKTAPPAADDDRNTNWQSYEMYRDAAIDSPHRAVCKYTSLLADWVQTEEVCAAWKDMADKYKLDTTLMKQDYIHPGIMRSSGQCIDLPSVADFAITIWWNLQLKSCPDPLSRVRADNQT</sequence>
<dbReference type="PANTHER" id="PTHR32487">
    <property type="entry name" value="3-OXO-DELTA(4,5)-STEROID 5-BETA-REDUCTASE"/>
    <property type="match status" value="1"/>
</dbReference>
<gene>
    <name evidence="1" type="ORF">CALVIDRAFT_602250</name>
</gene>
<dbReference type="STRING" id="1330018.A0A167HB24"/>
<evidence type="ECO:0008006" key="3">
    <source>
        <dbReference type="Google" id="ProtNLM"/>
    </source>
</evidence>
<dbReference type="SUPFAM" id="SSF51735">
    <property type="entry name" value="NAD(P)-binding Rossmann-fold domains"/>
    <property type="match status" value="1"/>
</dbReference>
<protein>
    <recommendedName>
        <fullName evidence="3">NAD-dependent epimerase/dehydratase domain-containing protein</fullName>
    </recommendedName>
</protein>
<organism evidence="1 2">
    <name type="scientific">Calocera viscosa (strain TUFC12733)</name>
    <dbReference type="NCBI Taxonomy" id="1330018"/>
    <lineage>
        <taxon>Eukaryota</taxon>
        <taxon>Fungi</taxon>
        <taxon>Dikarya</taxon>
        <taxon>Basidiomycota</taxon>
        <taxon>Agaricomycotina</taxon>
        <taxon>Dacrymycetes</taxon>
        <taxon>Dacrymycetales</taxon>
        <taxon>Dacrymycetaceae</taxon>
        <taxon>Calocera</taxon>
    </lineage>
</organism>
<evidence type="ECO:0000313" key="2">
    <source>
        <dbReference type="Proteomes" id="UP000076738"/>
    </source>
</evidence>
<reference evidence="1 2" key="1">
    <citation type="journal article" date="2016" name="Mol. Biol. Evol.">
        <title>Comparative Genomics of Early-Diverging Mushroom-Forming Fungi Provides Insights into the Origins of Lignocellulose Decay Capabilities.</title>
        <authorList>
            <person name="Nagy L.G."/>
            <person name="Riley R."/>
            <person name="Tritt A."/>
            <person name="Adam C."/>
            <person name="Daum C."/>
            <person name="Floudas D."/>
            <person name="Sun H."/>
            <person name="Yadav J.S."/>
            <person name="Pangilinan J."/>
            <person name="Larsson K.H."/>
            <person name="Matsuura K."/>
            <person name="Barry K."/>
            <person name="Labutti K."/>
            <person name="Kuo R."/>
            <person name="Ohm R.A."/>
            <person name="Bhattacharya S.S."/>
            <person name="Shirouzu T."/>
            <person name="Yoshinaga Y."/>
            <person name="Martin F.M."/>
            <person name="Grigoriev I.V."/>
            <person name="Hibbett D.S."/>
        </authorList>
    </citation>
    <scope>NUCLEOTIDE SEQUENCE [LARGE SCALE GENOMIC DNA]</scope>
    <source>
        <strain evidence="1 2">TUFC12733</strain>
    </source>
</reference>
<dbReference type="Gene3D" id="3.40.50.720">
    <property type="entry name" value="NAD(P)-binding Rossmann-like Domain"/>
    <property type="match status" value="2"/>
</dbReference>
<keyword evidence="2" id="KW-1185">Reference proteome</keyword>
<evidence type="ECO:0000313" key="1">
    <source>
        <dbReference type="EMBL" id="KZO91436.1"/>
    </source>
</evidence>
<accession>A0A167HB24</accession>
<proteinExistence type="predicted"/>
<name>A0A167HB24_CALVF</name>
<dbReference type="OrthoDB" id="1731983at2759"/>